<dbReference type="EMBL" id="CP008884">
    <property type="protein sequence ID" value="AIF49369.1"/>
    <property type="molecule type" value="Genomic_DNA"/>
</dbReference>
<evidence type="ECO:0000256" key="8">
    <source>
        <dbReference type="ARBA" id="ARBA00023235"/>
    </source>
</evidence>
<evidence type="ECO:0000313" key="13">
    <source>
        <dbReference type="Proteomes" id="UP000027987"/>
    </source>
</evidence>
<keyword evidence="13" id="KW-1185">Reference proteome</keyword>
<evidence type="ECO:0000256" key="5">
    <source>
        <dbReference type="ARBA" id="ARBA00013189"/>
    </source>
</evidence>
<comment type="cofactor">
    <cofactor evidence="2 10">
        <name>NAD(+)</name>
        <dbReference type="ChEBI" id="CHEBI:57540"/>
    </cofactor>
</comment>
<dbReference type="PATRIC" id="fig|1217721.7.peg.4089"/>
<evidence type="ECO:0000256" key="2">
    <source>
        <dbReference type="ARBA" id="ARBA00001911"/>
    </source>
</evidence>
<dbReference type="EC" id="5.1.3.2" evidence="5 10"/>
<evidence type="ECO:0000256" key="9">
    <source>
        <dbReference type="ARBA" id="ARBA00023277"/>
    </source>
</evidence>
<keyword evidence="8 10" id="KW-0413">Isomerase</keyword>
<dbReference type="CDD" id="cd05247">
    <property type="entry name" value="UDP_G4E_1_SDR_e"/>
    <property type="match status" value="1"/>
</dbReference>
<comment type="catalytic activity">
    <reaction evidence="1 10">
        <text>UDP-alpha-D-glucose = UDP-alpha-D-galactose</text>
        <dbReference type="Rhea" id="RHEA:22168"/>
        <dbReference type="ChEBI" id="CHEBI:58885"/>
        <dbReference type="ChEBI" id="CHEBI:66914"/>
        <dbReference type="EC" id="5.1.3.2"/>
    </reaction>
</comment>
<dbReference type="InterPro" id="IPR001509">
    <property type="entry name" value="Epimerase_deHydtase"/>
</dbReference>
<accession>A0A075K5D5</accession>
<dbReference type="AlphaFoldDB" id="A0A075K5D5"/>
<sequence length="324" mass="35187">MKILICGGAGYIGSHMVRYLAAQGHQSVVLDNLSTGHRQAVSPDILEVADLLEPSSLTGVFARHRFDGVIHFCARSLVGESVSQPYAYYENNVAGTLNLLRAMHEAKVDRIVFSSTAAVFGNPQAPLIDEDHPTQPINPYGASKLMVERILADAAGAYGLRSTALRYFNAAGADPAGGIGESHQPETHLIPNVLRAALGQGNGLRVFGNDYSTRDGTCVRDYVHVNDLASAHLLALEYMQANEGAHRFNLGNGQGFTVLEVIEAARRVTGRSIDFAQDARRQGDPAVLVASSDKARRVLGWRPRFVDIGEIIETAWRWHQSPAY</sequence>
<dbReference type="KEGG" id="dja:HY57_19960"/>
<dbReference type="HOGENOM" id="CLU_007383_1_10_6"/>
<dbReference type="Gene3D" id="3.40.50.720">
    <property type="entry name" value="NAD(P)-binding Rossmann-like Domain"/>
    <property type="match status" value="1"/>
</dbReference>
<evidence type="ECO:0000256" key="7">
    <source>
        <dbReference type="ARBA" id="ARBA00023027"/>
    </source>
</evidence>
<dbReference type="PANTHER" id="PTHR43725:SF53">
    <property type="entry name" value="UDP-ARABINOSE 4-EPIMERASE 1"/>
    <property type="match status" value="1"/>
</dbReference>
<dbReference type="Gene3D" id="3.90.25.10">
    <property type="entry name" value="UDP-galactose 4-epimerase, domain 1"/>
    <property type="match status" value="1"/>
</dbReference>
<dbReference type="UniPathway" id="UPA00214"/>
<evidence type="ECO:0000256" key="6">
    <source>
        <dbReference type="ARBA" id="ARBA00018569"/>
    </source>
</evidence>
<dbReference type="Proteomes" id="UP000027987">
    <property type="component" value="Chromosome"/>
</dbReference>
<dbReference type="InterPro" id="IPR005886">
    <property type="entry name" value="UDP_G4E"/>
</dbReference>
<dbReference type="PANTHER" id="PTHR43725">
    <property type="entry name" value="UDP-GLUCOSE 4-EPIMERASE"/>
    <property type="match status" value="1"/>
</dbReference>
<evidence type="ECO:0000256" key="10">
    <source>
        <dbReference type="RuleBase" id="RU366046"/>
    </source>
</evidence>
<dbReference type="OrthoDB" id="9803010at2"/>
<dbReference type="Pfam" id="PF01370">
    <property type="entry name" value="Epimerase"/>
    <property type="match status" value="1"/>
</dbReference>
<evidence type="ECO:0000256" key="1">
    <source>
        <dbReference type="ARBA" id="ARBA00000083"/>
    </source>
</evidence>
<feature type="domain" description="NAD-dependent epimerase/dehydratase" evidence="11">
    <location>
        <begin position="3"/>
        <end position="251"/>
    </location>
</feature>
<organism evidence="12 13">
    <name type="scientific">Dyella japonica A8</name>
    <dbReference type="NCBI Taxonomy" id="1217721"/>
    <lineage>
        <taxon>Bacteria</taxon>
        <taxon>Pseudomonadati</taxon>
        <taxon>Pseudomonadota</taxon>
        <taxon>Gammaproteobacteria</taxon>
        <taxon>Lysobacterales</taxon>
        <taxon>Rhodanobacteraceae</taxon>
        <taxon>Dyella</taxon>
    </lineage>
</organism>
<keyword evidence="7 10" id="KW-0520">NAD</keyword>
<comment type="subunit">
    <text evidence="10">Homodimer.</text>
</comment>
<gene>
    <name evidence="12" type="ORF">HY57_19960</name>
</gene>
<evidence type="ECO:0000256" key="3">
    <source>
        <dbReference type="ARBA" id="ARBA00004947"/>
    </source>
</evidence>
<protein>
    <recommendedName>
        <fullName evidence="6 10">UDP-glucose 4-epimerase</fullName>
        <ecNumber evidence="5 10">5.1.3.2</ecNumber>
    </recommendedName>
</protein>
<evidence type="ECO:0000313" key="12">
    <source>
        <dbReference type="EMBL" id="AIF49369.1"/>
    </source>
</evidence>
<evidence type="ECO:0000259" key="11">
    <source>
        <dbReference type="Pfam" id="PF01370"/>
    </source>
</evidence>
<dbReference type="RefSeq" id="WP_019467087.1">
    <property type="nucleotide sequence ID" value="NZ_ALOY01000181.1"/>
</dbReference>
<reference evidence="12 13" key="1">
    <citation type="submission" date="2014-07" db="EMBL/GenBank/DDBJ databases">
        <title>Complete Genome Sequence of Dyella japonica Strain A8 Isolated from Malaysian Tropical Soil.</title>
        <authorList>
            <person name="Hui R.K.H."/>
            <person name="Chen J.-W."/>
            <person name="Chan K.-G."/>
            <person name="Leung F.C.C."/>
        </authorList>
    </citation>
    <scope>NUCLEOTIDE SEQUENCE [LARGE SCALE GENOMIC DNA]</scope>
    <source>
        <strain evidence="12 13">A8</strain>
    </source>
</reference>
<keyword evidence="9 10" id="KW-0119">Carbohydrate metabolism</keyword>
<dbReference type="SUPFAM" id="SSF51735">
    <property type="entry name" value="NAD(P)-binding Rossmann-fold domains"/>
    <property type="match status" value="1"/>
</dbReference>
<dbReference type="GO" id="GO:0003978">
    <property type="term" value="F:UDP-glucose 4-epimerase activity"/>
    <property type="evidence" value="ECO:0007669"/>
    <property type="project" value="UniProtKB-UniRule"/>
</dbReference>
<comment type="similarity">
    <text evidence="4 10">Belongs to the NAD(P)-dependent epimerase/dehydratase family.</text>
</comment>
<name>A0A075K5D5_9GAMM</name>
<dbReference type="InterPro" id="IPR036291">
    <property type="entry name" value="NAD(P)-bd_dom_sf"/>
</dbReference>
<comment type="pathway">
    <text evidence="3 10">Carbohydrate metabolism; galactose metabolism.</text>
</comment>
<dbReference type="STRING" id="1217721.HY57_19960"/>
<dbReference type="NCBIfam" id="TIGR01179">
    <property type="entry name" value="galE"/>
    <property type="match status" value="1"/>
</dbReference>
<evidence type="ECO:0000256" key="4">
    <source>
        <dbReference type="ARBA" id="ARBA00007637"/>
    </source>
</evidence>
<dbReference type="GO" id="GO:0006012">
    <property type="term" value="P:galactose metabolic process"/>
    <property type="evidence" value="ECO:0007669"/>
    <property type="project" value="UniProtKB-UniPathway"/>
</dbReference>
<proteinExistence type="inferred from homology"/>